<dbReference type="RefSeq" id="WP_006012975.1">
    <property type="nucleotide sequence ID" value="NZ_BAEQ01000050.1"/>
</dbReference>
<keyword evidence="3" id="KW-1185">Reference proteome</keyword>
<sequence length="178" mass="18986">MALSKKNALLAVIIPLWLIIATVGLLFSSKSTEKPFDPSGALYLASNKPDFDSQVNRILHGALATSLNNVVVHITSNNDCLCQLTATRHIKSVKDAAEHIGKRNETVYFENIQGLSSILTSTPAIAVFDDLGNLSYLGPYSTGIGCLSGNGTVEPYLDVKSTLGAIVPLESTGCYCRV</sequence>
<dbReference type="Pfam" id="PF20029">
    <property type="entry name" value="DUF6436"/>
    <property type="match status" value="1"/>
</dbReference>
<dbReference type="AlphaFoldDB" id="K6ZH64"/>
<dbReference type="InterPro" id="IPR045494">
    <property type="entry name" value="DUF6436"/>
</dbReference>
<protein>
    <recommendedName>
        <fullName evidence="1">DUF6436 domain-containing protein</fullName>
    </recommendedName>
</protein>
<reference evidence="3" key="1">
    <citation type="journal article" date="2014" name="Environ. Microbiol.">
        <title>Comparative genomics of the marine bacterial genus Glaciecola reveals the high degree of genomic diversity and genomic characteristic for cold adaptation.</title>
        <authorList>
            <person name="Qin Q.L."/>
            <person name="Xie B.B."/>
            <person name="Yu Y."/>
            <person name="Shu Y.L."/>
            <person name="Rong J.C."/>
            <person name="Zhang Y.J."/>
            <person name="Zhao D.L."/>
            <person name="Chen X.L."/>
            <person name="Zhang X.Y."/>
            <person name="Chen B."/>
            <person name="Zhou B.C."/>
            <person name="Zhang Y.Z."/>
        </authorList>
    </citation>
    <scope>NUCLEOTIDE SEQUENCE [LARGE SCALE GENOMIC DNA]</scope>
    <source>
        <strain evidence="3">ACAM 615</strain>
    </source>
</reference>
<evidence type="ECO:0000259" key="1">
    <source>
        <dbReference type="Pfam" id="PF20029"/>
    </source>
</evidence>
<name>K6ZH64_9ALTE</name>
<evidence type="ECO:0000313" key="3">
    <source>
        <dbReference type="Proteomes" id="UP000006251"/>
    </source>
</evidence>
<evidence type="ECO:0000313" key="2">
    <source>
        <dbReference type="EMBL" id="GAC29707.1"/>
    </source>
</evidence>
<accession>K6ZH64</accession>
<organism evidence="2 3">
    <name type="scientific">Brumicola pallidula DSM 14239 = ACAM 615</name>
    <dbReference type="NCBI Taxonomy" id="1121922"/>
    <lineage>
        <taxon>Bacteria</taxon>
        <taxon>Pseudomonadati</taxon>
        <taxon>Pseudomonadota</taxon>
        <taxon>Gammaproteobacteria</taxon>
        <taxon>Alteromonadales</taxon>
        <taxon>Alteromonadaceae</taxon>
        <taxon>Brumicola</taxon>
    </lineage>
</organism>
<dbReference type="OrthoDB" id="8897581at2"/>
<comment type="caution">
    <text evidence="2">The sequence shown here is derived from an EMBL/GenBank/DDBJ whole genome shotgun (WGS) entry which is preliminary data.</text>
</comment>
<dbReference type="Proteomes" id="UP000006251">
    <property type="component" value="Unassembled WGS sequence"/>
</dbReference>
<dbReference type="EMBL" id="BAEQ01000050">
    <property type="protein sequence ID" value="GAC29707.1"/>
    <property type="molecule type" value="Genomic_DNA"/>
</dbReference>
<gene>
    <name evidence="2" type="ORF">GPAL_2856</name>
</gene>
<proteinExistence type="predicted"/>
<feature type="domain" description="DUF6436" evidence="1">
    <location>
        <begin position="57"/>
        <end position="177"/>
    </location>
</feature>